<dbReference type="Pfam" id="PF01370">
    <property type="entry name" value="Epimerase"/>
    <property type="match status" value="1"/>
</dbReference>
<name>A0A420HGH0_9PEZI</name>
<dbReference type="InterPro" id="IPR001509">
    <property type="entry name" value="Epimerase_deHydtase"/>
</dbReference>
<dbReference type="STRING" id="212602.A0A420HGH0"/>
<keyword evidence="3" id="KW-1185">Reference proteome</keyword>
<dbReference type="OrthoDB" id="276721at2759"/>
<dbReference type="Proteomes" id="UP000286134">
    <property type="component" value="Unassembled WGS sequence"/>
</dbReference>
<proteinExistence type="predicted"/>
<sequence length="295" mass="31929">MNNLKMSTATVKIVVCGGNGFLGSRICKYAAARGWDVTSISRSGEPKWDSVTSSATPPNWAHEVHWERADILKPKTYSPLLKQADYVVHSLGILLEADYKGVISGQESPITGLKRAFSATKLGSQNPLTRRKDEDLQSQENDGQLTYELMNRDSAITLAQEASNNGVPVFAYISASGGAPILPQRYITTKREAESTISSEFCKMRSIFFRPGFLYNRSRTFTIPLAAMTAAGAAFNSLTGGIFSGIMGAAGAKPLDADAVAEAVVEALSDETVRGPVEIKEIEELAQKAWRKGML</sequence>
<gene>
    <name evidence="2" type="ORF">OnM2_080034</name>
</gene>
<evidence type="ECO:0000313" key="2">
    <source>
        <dbReference type="EMBL" id="RKF56510.1"/>
    </source>
</evidence>
<dbReference type="SUPFAM" id="SSF51735">
    <property type="entry name" value="NAD(P)-binding Rossmann-fold domains"/>
    <property type="match status" value="1"/>
</dbReference>
<dbReference type="InterPro" id="IPR036291">
    <property type="entry name" value="NAD(P)-bd_dom_sf"/>
</dbReference>
<dbReference type="AlphaFoldDB" id="A0A420HGH0"/>
<organism evidence="2 3">
    <name type="scientific">Erysiphe neolycopersici</name>
    <dbReference type="NCBI Taxonomy" id="212602"/>
    <lineage>
        <taxon>Eukaryota</taxon>
        <taxon>Fungi</taxon>
        <taxon>Dikarya</taxon>
        <taxon>Ascomycota</taxon>
        <taxon>Pezizomycotina</taxon>
        <taxon>Leotiomycetes</taxon>
        <taxon>Erysiphales</taxon>
        <taxon>Erysiphaceae</taxon>
        <taxon>Erysiphe</taxon>
    </lineage>
</organism>
<reference evidence="2 3" key="1">
    <citation type="journal article" date="2018" name="BMC Genomics">
        <title>Comparative genome analyses reveal sequence features reflecting distinct modes of host-adaptation between dicot and monocot powdery mildew.</title>
        <authorList>
            <person name="Wu Y."/>
            <person name="Ma X."/>
            <person name="Pan Z."/>
            <person name="Kale S.D."/>
            <person name="Song Y."/>
            <person name="King H."/>
            <person name="Zhang Q."/>
            <person name="Presley C."/>
            <person name="Deng X."/>
            <person name="Wei C.I."/>
            <person name="Xiao S."/>
        </authorList>
    </citation>
    <scope>NUCLEOTIDE SEQUENCE [LARGE SCALE GENOMIC DNA]</scope>
    <source>
        <strain evidence="2">UMSG2</strain>
    </source>
</reference>
<dbReference type="PANTHER" id="PTHR12126:SF16">
    <property type="entry name" value="MIOREX COMPLEX COMPONENT 2"/>
    <property type="match status" value="1"/>
</dbReference>
<protein>
    <recommendedName>
        <fullName evidence="1">NAD-dependent epimerase/dehydratase domain-containing protein</fullName>
    </recommendedName>
</protein>
<dbReference type="Gene3D" id="3.40.50.720">
    <property type="entry name" value="NAD(P)-binding Rossmann-like Domain"/>
    <property type="match status" value="1"/>
</dbReference>
<dbReference type="GO" id="GO:0005739">
    <property type="term" value="C:mitochondrion"/>
    <property type="evidence" value="ECO:0007669"/>
    <property type="project" value="TreeGrafter"/>
</dbReference>
<evidence type="ECO:0000259" key="1">
    <source>
        <dbReference type="Pfam" id="PF01370"/>
    </source>
</evidence>
<accession>A0A420HGH0</accession>
<evidence type="ECO:0000313" key="3">
    <source>
        <dbReference type="Proteomes" id="UP000286134"/>
    </source>
</evidence>
<dbReference type="InterPro" id="IPR051207">
    <property type="entry name" value="ComplexI_NDUFA9_subunit"/>
</dbReference>
<dbReference type="EMBL" id="MCFK01008094">
    <property type="protein sequence ID" value="RKF56510.1"/>
    <property type="molecule type" value="Genomic_DNA"/>
</dbReference>
<comment type="caution">
    <text evidence="2">The sequence shown here is derived from an EMBL/GenBank/DDBJ whole genome shotgun (WGS) entry which is preliminary data.</text>
</comment>
<feature type="domain" description="NAD-dependent epimerase/dehydratase" evidence="1">
    <location>
        <begin position="13"/>
        <end position="90"/>
    </location>
</feature>
<dbReference type="GO" id="GO:0044877">
    <property type="term" value="F:protein-containing complex binding"/>
    <property type="evidence" value="ECO:0007669"/>
    <property type="project" value="TreeGrafter"/>
</dbReference>
<dbReference type="PANTHER" id="PTHR12126">
    <property type="entry name" value="NADH-UBIQUINONE OXIDOREDUCTASE 39 KDA SUBUNIT-RELATED"/>
    <property type="match status" value="1"/>
</dbReference>